<sequence>MPVCTEKAGTFWPLSEA</sequence>
<evidence type="ECO:0000313" key="1">
    <source>
        <dbReference type="EMBL" id="JAH46974.1"/>
    </source>
</evidence>
<dbReference type="EMBL" id="GBXM01061603">
    <property type="protein sequence ID" value="JAH46974.1"/>
    <property type="molecule type" value="Transcribed_RNA"/>
</dbReference>
<protein>
    <submittedName>
        <fullName evidence="1">Uncharacterized protein</fullName>
    </submittedName>
</protein>
<organism evidence="1">
    <name type="scientific">Anguilla anguilla</name>
    <name type="common">European freshwater eel</name>
    <name type="synonym">Muraena anguilla</name>
    <dbReference type="NCBI Taxonomy" id="7936"/>
    <lineage>
        <taxon>Eukaryota</taxon>
        <taxon>Metazoa</taxon>
        <taxon>Chordata</taxon>
        <taxon>Craniata</taxon>
        <taxon>Vertebrata</taxon>
        <taxon>Euteleostomi</taxon>
        <taxon>Actinopterygii</taxon>
        <taxon>Neopterygii</taxon>
        <taxon>Teleostei</taxon>
        <taxon>Anguilliformes</taxon>
        <taxon>Anguillidae</taxon>
        <taxon>Anguilla</taxon>
    </lineage>
</organism>
<accession>A0A0E9T042</accession>
<reference evidence="1" key="1">
    <citation type="submission" date="2014-11" db="EMBL/GenBank/DDBJ databases">
        <authorList>
            <person name="Amaro Gonzalez C."/>
        </authorList>
    </citation>
    <scope>NUCLEOTIDE SEQUENCE</scope>
</reference>
<proteinExistence type="predicted"/>
<reference evidence="1" key="2">
    <citation type="journal article" date="2015" name="Fish Shellfish Immunol.">
        <title>Early steps in the European eel (Anguilla anguilla)-Vibrio vulnificus interaction in the gills: Role of the RtxA13 toxin.</title>
        <authorList>
            <person name="Callol A."/>
            <person name="Pajuelo D."/>
            <person name="Ebbesson L."/>
            <person name="Teles M."/>
            <person name="MacKenzie S."/>
            <person name="Amaro C."/>
        </authorList>
    </citation>
    <scope>NUCLEOTIDE SEQUENCE</scope>
</reference>
<name>A0A0E9T042_ANGAN</name>
<dbReference type="AlphaFoldDB" id="A0A0E9T042"/>